<evidence type="ECO:0008006" key="4">
    <source>
        <dbReference type="Google" id="ProtNLM"/>
    </source>
</evidence>
<reference evidence="2 3" key="1">
    <citation type="submission" date="2013-11" db="EMBL/GenBank/DDBJ databases">
        <title>Elucidation of the Photorhabdus temperata genome and generation of transposon mutant library to identify motility mutants.</title>
        <authorList>
            <person name="Hurst S.G.IV."/>
            <person name="Micheals B."/>
            <person name="Abebe-Akele F."/>
            <person name="Rowedder H."/>
            <person name="Bullock H."/>
            <person name="Jackobeck R."/>
            <person name="Janicki E."/>
            <person name="Tisa L.S."/>
        </authorList>
    </citation>
    <scope>NUCLEOTIDE SEQUENCE [LARGE SCALE GENOMIC DNA]</scope>
    <source>
        <strain evidence="2 3">NC19</strain>
    </source>
</reference>
<keyword evidence="1" id="KW-0472">Membrane</keyword>
<feature type="transmembrane region" description="Helical" evidence="1">
    <location>
        <begin position="14"/>
        <end position="35"/>
    </location>
</feature>
<keyword evidence="1" id="KW-0812">Transmembrane</keyword>
<evidence type="ECO:0000256" key="1">
    <source>
        <dbReference type="SAM" id="Phobius"/>
    </source>
</evidence>
<gene>
    <name evidence="2" type="ORF">PTE_02131</name>
</gene>
<organism evidence="2 3">
    <name type="scientific">Photorhabdus khanii NC19</name>
    <dbReference type="NCBI Taxonomy" id="1004151"/>
    <lineage>
        <taxon>Bacteria</taxon>
        <taxon>Pseudomonadati</taxon>
        <taxon>Pseudomonadota</taxon>
        <taxon>Gammaproteobacteria</taxon>
        <taxon>Enterobacterales</taxon>
        <taxon>Morganellaceae</taxon>
        <taxon>Photorhabdus</taxon>
    </lineage>
</organism>
<feature type="transmembrane region" description="Helical" evidence="1">
    <location>
        <begin position="86"/>
        <end position="109"/>
    </location>
</feature>
<comment type="caution">
    <text evidence="2">The sequence shown here is derived from an EMBL/GenBank/DDBJ whole genome shotgun (WGS) entry which is preliminary data.</text>
</comment>
<dbReference type="Pfam" id="PF06836">
    <property type="entry name" value="DUF1240"/>
    <property type="match status" value="1"/>
</dbReference>
<evidence type="ECO:0000313" key="2">
    <source>
        <dbReference type="EMBL" id="ETS31445.1"/>
    </source>
</evidence>
<evidence type="ECO:0000313" key="3">
    <source>
        <dbReference type="Proteomes" id="UP000018957"/>
    </source>
</evidence>
<keyword evidence="1" id="KW-1133">Transmembrane helix</keyword>
<dbReference type="Proteomes" id="UP000018957">
    <property type="component" value="Unassembled WGS sequence"/>
</dbReference>
<protein>
    <recommendedName>
        <fullName evidence="4">DUF1240 domain-containing protein</fullName>
    </recommendedName>
</protein>
<proteinExistence type="predicted"/>
<dbReference type="EMBL" id="AYSJ01000011">
    <property type="protein sequence ID" value="ETS31445.1"/>
    <property type="molecule type" value="Genomic_DNA"/>
</dbReference>
<dbReference type="AlphaFoldDB" id="W3V8L1"/>
<accession>W3V8L1</accession>
<name>W3V8L1_9GAMM</name>
<feature type="transmembrane region" description="Helical" evidence="1">
    <location>
        <begin position="47"/>
        <end position="74"/>
    </location>
</feature>
<keyword evidence="3" id="KW-1185">Reference proteome</keyword>
<sequence length="140" mass="16141">MIGEDMVVDNKRKVMNIIGAIFILSLMSLGVFVVVDSLYSLITMAEVIFFSNGIVIAFFFFPLIFYFLSFIIYFNLTSRIPKYHDICVNCLGMIAIVAFFLSFPTAFYVNYKLKNEDYLICPKISWSSPNKYVKDIKLCD</sequence>
<dbReference type="InterPro" id="IPR010665">
    <property type="entry name" value="DUF1240"/>
</dbReference>